<reference evidence="3" key="1">
    <citation type="submission" date="2019-03" db="EMBL/GenBank/DDBJ databases">
        <title>Long read genome sequence of the mycoparasitic Pythium oligandrum ATCC 38472 isolated from sugarbeet rhizosphere.</title>
        <authorList>
            <person name="Gaulin E."/>
        </authorList>
    </citation>
    <scope>NUCLEOTIDE SEQUENCE</scope>
    <source>
        <strain evidence="3">ATCC 38472_TT</strain>
    </source>
</reference>
<gene>
    <name evidence="3" type="ORF">Poli38472_010864</name>
</gene>
<proteinExistence type="predicted"/>
<evidence type="ECO:0000256" key="2">
    <source>
        <dbReference type="SAM" id="SignalP"/>
    </source>
</evidence>
<organism evidence="3 4">
    <name type="scientific">Pythium oligandrum</name>
    <name type="common">Mycoparasitic fungus</name>
    <dbReference type="NCBI Taxonomy" id="41045"/>
    <lineage>
        <taxon>Eukaryota</taxon>
        <taxon>Sar</taxon>
        <taxon>Stramenopiles</taxon>
        <taxon>Oomycota</taxon>
        <taxon>Peronosporomycetes</taxon>
        <taxon>Pythiales</taxon>
        <taxon>Pythiaceae</taxon>
        <taxon>Pythium</taxon>
    </lineage>
</organism>
<dbReference type="AlphaFoldDB" id="A0A8K1FGL8"/>
<feature type="signal peptide" evidence="2">
    <location>
        <begin position="1"/>
        <end position="20"/>
    </location>
</feature>
<protein>
    <submittedName>
        <fullName evidence="3">Uncharacterized protein</fullName>
    </submittedName>
</protein>
<evidence type="ECO:0000313" key="3">
    <source>
        <dbReference type="EMBL" id="TMW61801.1"/>
    </source>
</evidence>
<feature type="chain" id="PRO_5035437201" evidence="2">
    <location>
        <begin position="21"/>
        <end position="312"/>
    </location>
</feature>
<keyword evidence="4" id="KW-1185">Reference proteome</keyword>
<keyword evidence="2" id="KW-0732">Signal</keyword>
<feature type="compositionally biased region" description="Polar residues" evidence="1">
    <location>
        <begin position="275"/>
        <end position="286"/>
    </location>
</feature>
<evidence type="ECO:0000313" key="4">
    <source>
        <dbReference type="Proteomes" id="UP000794436"/>
    </source>
</evidence>
<sequence>MVSVRLVVMALAALVSSALADKTLDPQYAVLTITVEQQLAVIDAVINAVEDASEKKKAKSGFAPVKKKVESSLYDGNATLEFTSETINAFLDKTEKQLPGFTKATTKAAGKNRVDFYGLSPYAPEASWAFLYNSLEKAVKKVKDKELTEDLKELSMQITADLASDIELDGIASKVTKWMENAESTSRGFNDIVREIGDKEIAKFQEAAVKLSEDADLDDADSGSTNIETLPPASKVPTKTPAADTTATTKPTATKTTQSTVNSSSSVAGEMTVTPRGNTTTPAPSNAISTRSGHVLVVVLSVVVVAVTYGIL</sequence>
<dbReference type="EMBL" id="SPLM01000075">
    <property type="protein sequence ID" value="TMW61801.1"/>
    <property type="molecule type" value="Genomic_DNA"/>
</dbReference>
<name>A0A8K1FGL8_PYTOL</name>
<dbReference type="Proteomes" id="UP000794436">
    <property type="component" value="Unassembled WGS sequence"/>
</dbReference>
<accession>A0A8K1FGL8</accession>
<feature type="compositionally biased region" description="Low complexity" evidence="1">
    <location>
        <begin position="237"/>
        <end position="266"/>
    </location>
</feature>
<feature type="region of interest" description="Disordered" evidence="1">
    <location>
        <begin position="214"/>
        <end position="286"/>
    </location>
</feature>
<comment type="caution">
    <text evidence="3">The sequence shown here is derived from an EMBL/GenBank/DDBJ whole genome shotgun (WGS) entry which is preliminary data.</text>
</comment>
<evidence type="ECO:0000256" key="1">
    <source>
        <dbReference type="SAM" id="MobiDB-lite"/>
    </source>
</evidence>